<evidence type="ECO:0000313" key="4">
    <source>
        <dbReference type="Proteomes" id="UP000286680"/>
    </source>
</evidence>
<dbReference type="RefSeq" id="WP_126819345.1">
    <property type="nucleotide sequence ID" value="NZ_PIPS01000001.1"/>
</dbReference>
<evidence type="ECO:0000313" key="3">
    <source>
        <dbReference type="EMBL" id="RUO44971.1"/>
    </source>
</evidence>
<accession>A0AA94JEQ4</accession>
<gene>
    <name evidence="3" type="ORF">CWE23_02785</name>
</gene>
<keyword evidence="4" id="KW-1185">Reference proteome</keyword>
<evidence type="ECO:0000259" key="2">
    <source>
        <dbReference type="Pfam" id="PF17891"/>
    </source>
</evidence>
<feature type="domain" description="Mu-like prophage FluMu N-terminal" evidence="2">
    <location>
        <begin position="14"/>
        <end position="54"/>
    </location>
</feature>
<dbReference type="Pfam" id="PF17891">
    <property type="entry name" value="FluMu_N"/>
    <property type="match status" value="1"/>
</dbReference>
<organism evidence="3 4">
    <name type="scientific">Idiomarina aquatica</name>
    <dbReference type="NCBI Taxonomy" id="1327752"/>
    <lineage>
        <taxon>Bacteria</taxon>
        <taxon>Pseudomonadati</taxon>
        <taxon>Pseudomonadota</taxon>
        <taxon>Gammaproteobacteria</taxon>
        <taxon>Alteromonadales</taxon>
        <taxon>Idiomarinaceae</taxon>
        <taxon>Idiomarina</taxon>
    </lineage>
</organism>
<feature type="compositionally biased region" description="Polar residues" evidence="1">
    <location>
        <begin position="57"/>
        <end position="66"/>
    </location>
</feature>
<feature type="region of interest" description="Disordered" evidence="1">
    <location>
        <begin position="49"/>
        <end position="76"/>
    </location>
</feature>
<protein>
    <recommendedName>
        <fullName evidence="2">Mu-like prophage FluMu N-terminal domain-containing protein</fullName>
    </recommendedName>
</protein>
<dbReference type="InterPro" id="IPR041227">
    <property type="entry name" value="FluMu_N"/>
</dbReference>
<name>A0AA94JEQ4_9GAMM</name>
<dbReference type="Proteomes" id="UP000286680">
    <property type="component" value="Unassembled WGS sequence"/>
</dbReference>
<dbReference type="EMBL" id="PIPS01000001">
    <property type="protein sequence ID" value="RUO44971.1"/>
    <property type="molecule type" value="Genomic_DNA"/>
</dbReference>
<evidence type="ECO:0000256" key="1">
    <source>
        <dbReference type="SAM" id="MobiDB-lite"/>
    </source>
</evidence>
<proteinExistence type="predicted"/>
<sequence length="153" mass="16305">MSKSKLITAIAMVAAHDGYRRAGIDLVKGENKLEVTEAQFAQLDADPRISVQRVAESKSSTSQSTGGDKKEPTKVTFDAEAPDELDLSKFEPEGLAHYVAAIHAQHKAGKLELNADGKPSVGDLAVEVDGKTVKPSATDRDTVWEGYKALIGA</sequence>
<reference evidence="4" key="1">
    <citation type="journal article" date="2018" name="Front. Microbiol.">
        <title>Genome-Based Analysis Reveals the Taxonomy and Diversity of the Family Idiomarinaceae.</title>
        <authorList>
            <person name="Liu Y."/>
            <person name="Lai Q."/>
            <person name="Shao Z."/>
        </authorList>
    </citation>
    <scope>NUCLEOTIDE SEQUENCE [LARGE SCALE GENOMIC DNA]</scope>
    <source>
        <strain evidence="4">SN-14</strain>
    </source>
</reference>
<dbReference type="SUPFAM" id="SSF160059">
    <property type="entry name" value="PriA/YqbF domain"/>
    <property type="match status" value="1"/>
</dbReference>
<comment type="caution">
    <text evidence="3">The sequence shown here is derived from an EMBL/GenBank/DDBJ whole genome shotgun (WGS) entry which is preliminary data.</text>
</comment>
<dbReference type="Gene3D" id="3.40.5.80">
    <property type="match status" value="1"/>
</dbReference>
<dbReference type="AlphaFoldDB" id="A0AA94JEQ4"/>